<dbReference type="EMBL" id="CAJZBQ010000056">
    <property type="protein sequence ID" value="CAG9333287.1"/>
    <property type="molecule type" value="Genomic_DNA"/>
</dbReference>
<gene>
    <name evidence="2" type="ORF">BSTOLATCC_MIC58103</name>
</gene>
<reference evidence="2" key="1">
    <citation type="submission" date="2021-09" db="EMBL/GenBank/DDBJ databases">
        <authorList>
            <consortium name="AG Swart"/>
            <person name="Singh M."/>
            <person name="Singh A."/>
            <person name="Seah K."/>
            <person name="Emmerich C."/>
        </authorList>
    </citation>
    <scope>NUCLEOTIDE SEQUENCE</scope>
    <source>
        <strain evidence="2">ATCC30299</strain>
    </source>
</reference>
<accession>A0AAU9K2K5</accession>
<dbReference type="GO" id="GO:0099041">
    <property type="term" value="P:vesicle tethering to Golgi"/>
    <property type="evidence" value="ECO:0007669"/>
    <property type="project" value="TreeGrafter"/>
</dbReference>
<dbReference type="PROSITE" id="PS50086">
    <property type="entry name" value="TBC_RABGAP"/>
    <property type="match status" value="1"/>
</dbReference>
<dbReference type="AlphaFoldDB" id="A0AAU9K2K5"/>
<dbReference type="SMART" id="SM00164">
    <property type="entry name" value="TBC"/>
    <property type="match status" value="1"/>
</dbReference>
<sequence>MTSSFTIIDSLKSPMDKVNENNFCWNLNNMNFNEDLWKRILIPVQIPKYSSLDQLEMESQKVLKTDVDRTRAEEMTEIEREQLEILLKFYCKEHNCPYKQGMNEILAPFILMVRYNLPLNQVYNYFEGFIDHLLPTMFLDKDFRPLKSMFMILRLLLRYHEPRISTFFHDNGIFPEIYATSWFLTAYSSKVGNLEALFLIWEELIIQNDPLHTIYLGVAILGYFKNFILANEGSLIPQTILHLPLNDANYIREIIQKAREIKNKMPFSLHIKLKSYDIFNLDKINYINEELEMQFCLNIMPHEVLMREFPDDKICSCKNNDCDWCKTKEKKVPLIIIDARTQSEHFQGVFPNSIILVPEAYDDHNIIIDFPDQFLEMRGIYHFCLLASKELKGTNFDLKDDNQDEEDDPNIVQNMVQNLFQAFLLKGFQYVSIVNGGYSRCHELAIKNNLPIEGHDKSICQLCTPNKRRISDILTDLMMGRVVRAFSDDKCKTPRMIDIDALRSDPLTSFFACKEYNIKQEKILNDSLCLIVTDISVIVGEIDEVDKEADPYIIKQLKIKNLVKIKSHKKLKNVIKLKFKGADKAFYYFMNSVSDAESCLRSLSRNYAELSMKI</sequence>
<evidence type="ECO:0000313" key="3">
    <source>
        <dbReference type="Proteomes" id="UP001162131"/>
    </source>
</evidence>
<organism evidence="2 3">
    <name type="scientific">Blepharisma stoltei</name>
    <dbReference type="NCBI Taxonomy" id="1481888"/>
    <lineage>
        <taxon>Eukaryota</taxon>
        <taxon>Sar</taxon>
        <taxon>Alveolata</taxon>
        <taxon>Ciliophora</taxon>
        <taxon>Postciliodesmatophora</taxon>
        <taxon>Heterotrichea</taxon>
        <taxon>Heterotrichida</taxon>
        <taxon>Blepharismidae</taxon>
        <taxon>Blepharisma</taxon>
    </lineage>
</organism>
<name>A0AAU9K2K5_9CILI</name>
<comment type="caution">
    <text evidence="2">The sequence shown here is derived from an EMBL/GenBank/DDBJ whole genome shotgun (WGS) entry which is preliminary data.</text>
</comment>
<protein>
    <recommendedName>
        <fullName evidence="1">Rab-GAP TBC domain-containing protein</fullName>
    </recommendedName>
</protein>
<dbReference type="PANTHER" id="PTHR13297">
    <property type="entry name" value="TBC1 DOMAIN FAMILY MEMBER 23-RELATED"/>
    <property type="match status" value="1"/>
</dbReference>
<dbReference type="GO" id="GO:0005829">
    <property type="term" value="C:cytosol"/>
    <property type="evidence" value="ECO:0007669"/>
    <property type="project" value="GOC"/>
</dbReference>
<dbReference type="InterPro" id="IPR035969">
    <property type="entry name" value="Rab-GAP_TBC_sf"/>
</dbReference>
<dbReference type="PANTHER" id="PTHR13297:SF5">
    <property type="entry name" value="TBC1 DOMAIN FAMILY MEMBER 23"/>
    <property type="match status" value="1"/>
</dbReference>
<dbReference type="GO" id="GO:0005802">
    <property type="term" value="C:trans-Golgi network"/>
    <property type="evidence" value="ECO:0007669"/>
    <property type="project" value="TreeGrafter"/>
</dbReference>
<dbReference type="InterPro" id="IPR039755">
    <property type="entry name" value="TBC1D23"/>
</dbReference>
<dbReference type="SUPFAM" id="SSF47923">
    <property type="entry name" value="Ypt/Rab-GAP domain of gyp1p"/>
    <property type="match status" value="2"/>
</dbReference>
<keyword evidence="3" id="KW-1185">Reference proteome</keyword>
<evidence type="ECO:0000313" key="2">
    <source>
        <dbReference type="EMBL" id="CAG9333287.1"/>
    </source>
</evidence>
<dbReference type="GO" id="GO:0042147">
    <property type="term" value="P:retrograde transport, endosome to Golgi"/>
    <property type="evidence" value="ECO:0007669"/>
    <property type="project" value="InterPro"/>
</dbReference>
<dbReference type="Proteomes" id="UP001162131">
    <property type="component" value="Unassembled WGS sequence"/>
</dbReference>
<dbReference type="Pfam" id="PF00566">
    <property type="entry name" value="RabGAP-TBC"/>
    <property type="match status" value="1"/>
</dbReference>
<dbReference type="InterPro" id="IPR000195">
    <property type="entry name" value="Rab-GAP-TBC_dom"/>
</dbReference>
<dbReference type="Gene3D" id="1.10.472.80">
    <property type="entry name" value="Ypt/Rab-GAP domain of gyp1p, domain 3"/>
    <property type="match status" value="1"/>
</dbReference>
<feature type="domain" description="Rab-GAP TBC" evidence="1">
    <location>
        <begin position="27"/>
        <end position="208"/>
    </location>
</feature>
<evidence type="ECO:0000259" key="1">
    <source>
        <dbReference type="PROSITE" id="PS50086"/>
    </source>
</evidence>
<proteinExistence type="predicted"/>